<evidence type="ECO:0000313" key="2">
    <source>
        <dbReference type="EMBL" id="GAA0514279.1"/>
    </source>
</evidence>
<organism evidence="2 3">
    <name type="scientific">Pigmentiphaga daeguensis</name>
    <dbReference type="NCBI Taxonomy" id="414049"/>
    <lineage>
        <taxon>Bacteria</taxon>
        <taxon>Pseudomonadati</taxon>
        <taxon>Pseudomonadota</taxon>
        <taxon>Betaproteobacteria</taxon>
        <taxon>Burkholderiales</taxon>
        <taxon>Alcaligenaceae</taxon>
        <taxon>Pigmentiphaga</taxon>
    </lineage>
</organism>
<accession>A0ABP3M9S3</accession>
<dbReference type="Proteomes" id="UP001501706">
    <property type="component" value="Unassembled WGS sequence"/>
</dbReference>
<dbReference type="Gene3D" id="3.40.50.1820">
    <property type="entry name" value="alpha/beta hydrolase"/>
    <property type="match status" value="1"/>
</dbReference>
<gene>
    <name evidence="2" type="ORF">GCM10009097_34680</name>
</gene>
<name>A0ABP3M9S3_9BURK</name>
<dbReference type="PANTHER" id="PTHR43194:SF2">
    <property type="entry name" value="PEROXISOMAL MEMBRANE PROTEIN LPX1"/>
    <property type="match status" value="1"/>
</dbReference>
<reference evidence="3" key="1">
    <citation type="journal article" date="2019" name="Int. J. Syst. Evol. Microbiol.">
        <title>The Global Catalogue of Microorganisms (GCM) 10K type strain sequencing project: providing services to taxonomists for standard genome sequencing and annotation.</title>
        <authorList>
            <consortium name="The Broad Institute Genomics Platform"/>
            <consortium name="The Broad Institute Genome Sequencing Center for Infectious Disease"/>
            <person name="Wu L."/>
            <person name="Ma J."/>
        </authorList>
    </citation>
    <scope>NUCLEOTIDE SEQUENCE [LARGE SCALE GENOMIC DNA]</scope>
    <source>
        <strain evidence="3">JCM 14330</strain>
    </source>
</reference>
<dbReference type="InterPro" id="IPR029058">
    <property type="entry name" value="AB_hydrolase_fold"/>
</dbReference>
<proteinExistence type="predicted"/>
<dbReference type="InterPro" id="IPR050228">
    <property type="entry name" value="Carboxylesterase_BioH"/>
</dbReference>
<dbReference type="PANTHER" id="PTHR43194">
    <property type="entry name" value="HYDROLASE ALPHA/BETA FOLD FAMILY"/>
    <property type="match status" value="1"/>
</dbReference>
<comment type="caution">
    <text evidence="2">The sequence shown here is derived from an EMBL/GenBank/DDBJ whole genome shotgun (WGS) entry which is preliminary data.</text>
</comment>
<dbReference type="InterPro" id="IPR000073">
    <property type="entry name" value="AB_hydrolase_1"/>
</dbReference>
<dbReference type="Pfam" id="PF00561">
    <property type="entry name" value="Abhydrolase_1"/>
    <property type="match status" value="1"/>
</dbReference>
<dbReference type="EMBL" id="BAAAEN010000013">
    <property type="protein sequence ID" value="GAA0514279.1"/>
    <property type="molecule type" value="Genomic_DNA"/>
</dbReference>
<keyword evidence="2" id="KW-0378">Hydrolase</keyword>
<dbReference type="GO" id="GO:0016787">
    <property type="term" value="F:hydrolase activity"/>
    <property type="evidence" value="ECO:0007669"/>
    <property type="project" value="UniProtKB-KW"/>
</dbReference>
<dbReference type="SUPFAM" id="SSF53474">
    <property type="entry name" value="alpha/beta-Hydrolases"/>
    <property type="match status" value="1"/>
</dbReference>
<keyword evidence="3" id="KW-1185">Reference proteome</keyword>
<feature type="domain" description="AB hydrolase-1" evidence="1">
    <location>
        <begin position="37"/>
        <end position="260"/>
    </location>
</feature>
<dbReference type="RefSeq" id="WP_338617981.1">
    <property type="nucleotide sequence ID" value="NZ_BAAAEN010000013.1"/>
</dbReference>
<evidence type="ECO:0000313" key="3">
    <source>
        <dbReference type="Proteomes" id="UP001501706"/>
    </source>
</evidence>
<protein>
    <submittedName>
        <fullName evidence="2">Alpha/beta fold hydrolase</fullName>
    </submittedName>
</protein>
<evidence type="ECO:0000259" key="1">
    <source>
        <dbReference type="Pfam" id="PF00561"/>
    </source>
</evidence>
<dbReference type="PRINTS" id="PR00111">
    <property type="entry name" value="ABHYDROLASE"/>
</dbReference>
<sequence length="284" mass="29971">MNRPANVALGASDDNTAIQHLHIDGEDIAYIDRGSGPTLVLIHSLGGTHSMWDETIAAFEGSHRILAWDAIGHGSSTCRNEYSIERSARMGLALLAHCGVESAVCLGISMGGQTAMHMALLRPQAVSALVLADTSLGGRPGGPARVAAVRREVDQYGMEAFAKSYVTSRTALGTSAAICDRYARWVSAMPPGAYLSTLASIVAQDLRSCAGRIARPTLIIVGAEDTSTPVEAAQELQAAIPGSELHVIPAAKHFSNLDNPKAFNVLVADFLRRLDVSFPLPSSD</sequence>